<protein>
    <submittedName>
        <fullName evidence="1">Uncharacterized protein</fullName>
    </submittedName>
</protein>
<accession>A0A382IBH8</accession>
<dbReference type="AlphaFoldDB" id="A0A382IBH8"/>
<organism evidence="1">
    <name type="scientific">marine metagenome</name>
    <dbReference type="NCBI Taxonomy" id="408172"/>
    <lineage>
        <taxon>unclassified sequences</taxon>
        <taxon>metagenomes</taxon>
        <taxon>ecological metagenomes</taxon>
    </lineage>
</organism>
<proteinExistence type="predicted"/>
<evidence type="ECO:0000313" key="1">
    <source>
        <dbReference type="EMBL" id="SVB96956.1"/>
    </source>
</evidence>
<name>A0A382IBH8_9ZZZZ</name>
<dbReference type="EMBL" id="UINC01066342">
    <property type="protein sequence ID" value="SVB96956.1"/>
    <property type="molecule type" value="Genomic_DNA"/>
</dbReference>
<sequence length="299" mass="34375">MAKVEYVIEALERLDLLDYQSVVKWPEPPDDESMARKLDLRNLGRAKAPKVDDGSWESVIANVEETARLGPEEIPGDMLDVLAWYAPIHTHRKNWGIYIRESAVLDLAGRIVARIPGGKTTDHRTIWEAIRSAVFCLYHHEAFHHYVESFAIRLELVEQEPRYLPYHQDVYRRPEGEEEPLEEGLACAEQFRRRAKESGLRGLSHEVHLATERLLKDWIPKLGPGYRQGVALYDDDAFHKVQNRLSSQIQSASSEPTDDGSRWRLIRDDAYKGLCKCRGATYLVTDWGSHFRVPGVWGF</sequence>
<gene>
    <name evidence="1" type="ORF">METZ01_LOCUS249810</name>
</gene>
<reference evidence="1" key="1">
    <citation type="submission" date="2018-05" db="EMBL/GenBank/DDBJ databases">
        <authorList>
            <person name="Lanie J.A."/>
            <person name="Ng W.-L."/>
            <person name="Kazmierczak K.M."/>
            <person name="Andrzejewski T.M."/>
            <person name="Davidsen T.M."/>
            <person name="Wayne K.J."/>
            <person name="Tettelin H."/>
            <person name="Glass J.I."/>
            <person name="Rusch D."/>
            <person name="Podicherti R."/>
            <person name="Tsui H.-C.T."/>
            <person name="Winkler M.E."/>
        </authorList>
    </citation>
    <scope>NUCLEOTIDE SEQUENCE</scope>
</reference>